<feature type="compositionally biased region" description="Basic and acidic residues" evidence="1">
    <location>
        <begin position="26"/>
        <end position="48"/>
    </location>
</feature>
<evidence type="ECO:0000313" key="2">
    <source>
        <dbReference type="EMBL" id="KAF3452198.1"/>
    </source>
</evidence>
<organism evidence="2 3">
    <name type="scientific">Rhamnella rubrinervis</name>
    <dbReference type="NCBI Taxonomy" id="2594499"/>
    <lineage>
        <taxon>Eukaryota</taxon>
        <taxon>Viridiplantae</taxon>
        <taxon>Streptophyta</taxon>
        <taxon>Embryophyta</taxon>
        <taxon>Tracheophyta</taxon>
        <taxon>Spermatophyta</taxon>
        <taxon>Magnoliopsida</taxon>
        <taxon>eudicotyledons</taxon>
        <taxon>Gunneridae</taxon>
        <taxon>Pentapetalae</taxon>
        <taxon>rosids</taxon>
        <taxon>fabids</taxon>
        <taxon>Rosales</taxon>
        <taxon>Rhamnaceae</taxon>
        <taxon>rhamnoid group</taxon>
        <taxon>Rhamneae</taxon>
        <taxon>Rhamnella</taxon>
    </lineage>
</organism>
<name>A0A8K0MNI5_9ROSA</name>
<reference evidence="2" key="1">
    <citation type="submission" date="2020-03" db="EMBL/GenBank/DDBJ databases">
        <title>A high-quality chromosome-level genome assembly of a woody plant with both climbing and erect habits, Rhamnella rubrinervis.</title>
        <authorList>
            <person name="Lu Z."/>
            <person name="Yang Y."/>
            <person name="Zhu X."/>
            <person name="Sun Y."/>
        </authorList>
    </citation>
    <scope>NUCLEOTIDE SEQUENCE</scope>
    <source>
        <strain evidence="2">BYM</strain>
        <tissue evidence="2">Leaf</tissue>
    </source>
</reference>
<evidence type="ECO:0000256" key="1">
    <source>
        <dbReference type="SAM" id="MobiDB-lite"/>
    </source>
</evidence>
<feature type="region of interest" description="Disordered" evidence="1">
    <location>
        <begin position="1"/>
        <end position="58"/>
    </location>
</feature>
<accession>A0A8K0MNI5</accession>
<evidence type="ECO:0000313" key="3">
    <source>
        <dbReference type="Proteomes" id="UP000796880"/>
    </source>
</evidence>
<comment type="caution">
    <text evidence="2">The sequence shown here is derived from an EMBL/GenBank/DDBJ whole genome shotgun (WGS) entry which is preliminary data.</text>
</comment>
<feature type="compositionally biased region" description="Basic residues" evidence="1">
    <location>
        <begin position="1"/>
        <end position="16"/>
    </location>
</feature>
<sequence>MRRFGSKIFARRPKRRSALEGLRSSPQRESRGDGRLASQAHREADYSRPGDGGSGVNIQPKASWGSALSIVAITVQATYGWRTTYGLLSQKKKKGCGATQTLSKTRARATHSILSEVRELRSELSQCVKIDRPGSFFYVEVGASLSMIKSLGGVEAGLFMLVILEL</sequence>
<gene>
    <name evidence="2" type="ORF">FNV43_RR08296</name>
</gene>
<dbReference type="EMBL" id="VOIH02000003">
    <property type="protein sequence ID" value="KAF3452198.1"/>
    <property type="molecule type" value="Genomic_DNA"/>
</dbReference>
<proteinExistence type="predicted"/>
<dbReference type="Proteomes" id="UP000796880">
    <property type="component" value="Unassembled WGS sequence"/>
</dbReference>
<protein>
    <submittedName>
        <fullName evidence="2">Uncharacterized protein</fullName>
    </submittedName>
</protein>
<keyword evidence="3" id="KW-1185">Reference proteome</keyword>
<dbReference type="AlphaFoldDB" id="A0A8K0MNI5"/>